<dbReference type="Proteomes" id="UP001482620">
    <property type="component" value="Unassembled WGS sequence"/>
</dbReference>
<name>A0ABV0TK50_9TELE</name>
<evidence type="ECO:0000256" key="1">
    <source>
        <dbReference type="SAM" id="MobiDB-lite"/>
    </source>
</evidence>
<keyword evidence="3" id="KW-1185">Reference proteome</keyword>
<comment type="caution">
    <text evidence="2">The sequence shown here is derived from an EMBL/GenBank/DDBJ whole genome shotgun (WGS) entry which is preliminary data.</text>
</comment>
<dbReference type="EMBL" id="JAHRIQ010036810">
    <property type="protein sequence ID" value="MEQ2233269.1"/>
    <property type="molecule type" value="Genomic_DNA"/>
</dbReference>
<organism evidence="2 3">
    <name type="scientific">Ilyodon furcidens</name>
    <name type="common">goldbreast splitfin</name>
    <dbReference type="NCBI Taxonomy" id="33524"/>
    <lineage>
        <taxon>Eukaryota</taxon>
        <taxon>Metazoa</taxon>
        <taxon>Chordata</taxon>
        <taxon>Craniata</taxon>
        <taxon>Vertebrata</taxon>
        <taxon>Euteleostomi</taxon>
        <taxon>Actinopterygii</taxon>
        <taxon>Neopterygii</taxon>
        <taxon>Teleostei</taxon>
        <taxon>Neoteleostei</taxon>
        <taxon>Acanthomorphata</taxon>
        <taxon>Ovalentaria</taxon>
        <taxon>Atherinomorphae</taxon>
        <taxon>Cyprinodontiformes</taxon>
        <taxon>Goodeidae</taxon>
        <taxon>Ilyodon</taxon>
    </lineage>
</organism>
<sequence length="67" mass="7155">MKEEEEHLPTAGNKETGSKFKQNFVMLKNGSRTGGGSIASTVSSELNPDRAEQSSASMPALLQSTKK</sequence>
<reference evidence="2 3" key="1">
    <citation type="submission" date="2021-06" db="EMBL/GenBank/DDBJ databases">
        <authorList>
            <person name="Palmer J.M."/>
        </authorList>
    </citation>
    <scope>NUCLEOTIDE SEQUENCE [LARGE SCALE GENOMIC DNA]</scope>
    <source>
        <strain evidence="3">if_2019</strain>
        <tissue evidence="2">Muscle</tissue>
    </source>
</reference>
<feature type="region of interest" description="Disordered" evidence="1">
    <location>
        <begin position="1"/>
        <end position="67"/>
    </location>
</feature>
<feature type="compositionally biased region" description="Polar residues" evidence="1">
    <location>
        <begin position="53"/>
        <end position="67"/>
    </location>
</feature>
<evidence type="ECO:0000313" key="3">
    <source>
        <dbReference type="Proteomes" id="UP001482620"/>
    </source>
</evidence>
<protein>
    <submittedName>
        <fullName evidence="2">Uncharacterized protein</fullName>
    </submittedName>
</protein>
<accession>A0ABV0TK50</accession>
<evidence type="ECO:0000313" key="2">
    <source>
        <dbReference type="EMBL" id="MEQ2233269.1"/>
    </source>
</evidence>
<proteinExistence type="predicted"/>
<gene>
    <name evidence="2" type="ORF">ILYODFUR_020126</name>
</gene>